<dbReference type="GO" id="GO:0003924">
    <property type="term" value="F:GTPase activity"/>
    <property type="evidence" value="ECO:0007669"/>
    <property type="project" value="InterPro"/>
</dbReference>
<dbReference type="PROSITE" id="PS51419">
    <property type="entry name" value="RAB"/>
    <property type="match status" value="1"/>
</dbReference>
<evidence type="ECO:0000313" key="14">
    <source>
        <dbReference type="Proteomes" id="UP000193498"/>
    </source>
</evidence>
<dbReference type="PROSITE" id="PS51420">
    <property type="entry name" value="RHO"/>
    <property type="match status" value="1"/>
</dbReference>
<evidence type="ECO:0000256" key="6">
    <source>
        <dbReference type="ARBA" id="ARBA00023134"/>
    </source>
</evidence>
<dbReference type="PROSITE" id="PS51421">
    <property type="entry name" value="RAS"/>
    <property type="match status" value="1"/>
</dbReference>
<dbReference type="InterPro" id="IPR027417">
    <property type="entry name" value="P-loop_NTPase"/>
</dbReference>
<evidence type="ECO:0000256" key="8">
    <source>
        <dbReference type="ARBA" id="ARBA00023288"/>
    </source>
</evidence>
<dbReference type="NCBIfam" id="TIGR00231">
    <property type="entry name" value="small_GTP"/>
    <property type="match status" value="1"/>
</dbReference>
<dbReference type="InterPro" id="IPR020849">
    <property type="entry name" value="Small_GTPase_Ras-type"/>
</dbReference>
<dbReference type="Proteomes" id="UP000193498">
    <property type="component" value="Unassembled WGS sequence"/>
</dbReference>
<keyword evidence="8" id="KW-0449">Lipoprotein</keyword>
<evidence type="ECO:0000256" key="5">
    <source>
        <dbReference type="ARBA" id="ARBA00022842"/>
    </source>
</evidence>
<dbReference type="GO" id="GO:0012505">
    <property type="term" value="C:endomembrane system"/>
    <property type="evidence" value="ECO:0007669"/>
    <property type="project" value="UniProtKB-SubCell"/>
</dbReference>
<dbReference type="InParanoid" id="A0A1Y1Z9N1"/>
<keyword evidence="6" id="KW-0342">GTP-binding</keyword>
<evidence type="ECO:0000256" key="1">
    <source>
        <dbReference type="ARBA" id="ARBA00022481"/>
    </source>
</evidence>
<keyword evidence="1" id="KW-0488">Methylation</keyword>
<keyword evidence="3" id="KW-0547">Nucleotide-binding</keyword>
<keyword evidence="14" id="KW-1185">Reference proteome</keyword>
<evidence type="ECO:0000256" key="3">
    <source>
        <dbReference type="ARBA" id="ARBA00022741"/>
    </source>
</evidence>
<dbReference type="CDD" id="cd04137">
    <property type="entry name" value="RheB"/>
    <property type="match status" value="1"/>
</dbReference>
<dbReference type="GO" id="GO:0046872">
    <property type="term" value="F:metal ion binding"/>
    <property type="evidence" value="ECO:0007669"/>
    <property type="project" value="UniProtKB-KW"/>
</dbReference>
<dbReference type="AlphaFoldDB" id="A0A1Y1Z9N1"/>
<dbReference type="SMART" id="SM00173">
    <property type="entry name" value="RAS"/>
    <property type="match status" value="1"/>
</dbReference>
<dbReference type="PRINTS" id="PR00449">
    <property type="entry name" value="RASTRNSFRMNG"/>
</dbReference>
<evidence type="ECO:0000256" key="4">
    <source>
        <dbReference type="ARBA" id="ARBA00022801"/>
    </source>
</evidence>
<dbReference type="OrthoDB" id="5976022at2759"/>
<reference evidence="13 14" key="1">
    <citation type="submission" date="2016-07" db="EMBL/GenBank/DDBJ databases">
        <title>Pervasive Adenine N6-methylation of Active Genes in Fungi.</title>
        <authorList>
            <consortium name="DOE Joint Genome Institute"/>
            <person name="Mondo S.J."/>
            <person name="Dannebaum R.O."/>
            <person name="Kuo R.C."/>
            <person name="Labutti K."/>
            <person name="Haridas S."/>
            <person name="Kuo A."/>
            <person name="Salamov A."/>
            <person name="Ahrendt S.R."/>
            <person name="Lipzen A."/>
            <person name="Sullivan W."/>
            <person name="Andreopoulos W.B."/>
            <person name="Clum A."/>
            <person name="Lindquist E."/>
            <person name="Daum C."/>
            <person name="Ramamoorthy G.K."/>
            <person name="Gryganskyi A."/>
            <person name="Culley D."/>
            <person name="Magnuson J.K."/>
            <person name="James T.Y."/>
            <person name="O'Malley M.A."/>
            <person name="Stajich J.E."/>
            <person name="Spatafora J.W."/>
            <person name="Visel A."/>
            <person name="Grigoriev I.V."/>
        </authorList>
    </citation>
    <scope>NUCLEOTIDE SEQUENCE [LARGE SCALE GENOMIC DNA]</scope>
    <source>
        <strain evidence="13 14">CBS 931.73</strain>
    </source>
</reference>
<dbReference type="FunCoup" id="A0A1Y1Z9N1">
    <property type="interactions" value="476"/>
</dbReference>
<comment type="subcellular location">
    <subcellularLocation>
        <location evidence="11">Endomembrane system</location>
        <topology evidence="11">Lipid-anchor</topology>
        <orientation evidence="11">Cytoplasmic side</orientation>
    </subcellularLocation>
</comment>
<dbReference type="Gene3D" id="3.40.50.300">
    <property type="entry name" value="P-loop containing nucleotide triphosphate hydrolases"/>
    <property type="match status" value="1"/>
</dbReference>
<keyword evidence="9" id="KW-0636">Prenylation</keyword>
<comment type="similarity">
    <text evidence="10">Belongs to the small GTPase superfamily. Rheb family.</text>
</comment>
<dbReference type="STRING" id="1314790.A0A1Y1Z9N1"/>
<keyword evidence="4" id="KW-0378">Hydrolase</keyword>
<gene>
    <name evidence="13" type="ORF">K493DRAFT_295876</name>
</gene>
<evidence type="ECO:0000256" key="12">
    <source>
        <dbReference type="ARBA" id="ARBA00049117"/>
    </source>
</evidence>
<name>A0A1Y1Z9N1_9FUNG</name>
<evidence type="ECO:0000256" key="9">
    <source>
        <dbReference type="ARBA" id="ARBA00023289"/>
    </source>
</evidence>
<dbReference type="SMART" id="SM00175">
    <property type="entry name" value="RAB"/>
    <property type="match status" value="1"/>
</dbReference>
<accession>A0A1Y1Z9N1</accession>
<evidence type="ECO:0000256" key="10">
    <source>
        <dbReference type="ARBA" id="ARBA00037969"/>
    </source>
</evidence>
<protein>
    <submittedName>
        <fullName evidence="13">Ras-2</fullName>
    </submittedName>
</protein>
<dbReference type="PANTHER" id="PTHR24070">
    <property type="entry name" value="RAS, DI-RAS, AND RHEB FAMILY MEMBERS OF SMALL GTPASE SUPERFAMILY"/>
    <property type="match status" value="1"/>
</dbReference>
<evidence type="ECO:0000313" key="13">
    <source>
        <dbReference type="EMBL" id="ORY06737.1"/>
    </source>
</evidence>
<dbReference type="EMBL" id="MCFE01000014">
    <property type="protein sequence ID" value="ORY06737.1"/>
    <property type="molecule type" value="Genomic_DNA"/>
</dbReference>
<comment type="caution">
    <text evidence="13">The sequence shown here is derived from an EMBL/GenBank/DDBJ whole genome shotgun (WGS) entry which is preliminary data.</text>
</comment>
<dbReference type="SUPFAM" id="SSF52540">
    <property type="entry name" value="P-loop containing nucleoside triphosphate hydrolases"/>
    <property type="match status" value="1"/>
</dbReference>
<comment type="catalytic activity">
    <reaction evidence="12">
        <text>GTP + H2O = GDP + phosphate + H(+)</text>
        <dbReference type="Rhea" id="RHEA:19669"/>
        <dbReference type="ChEBI" id="CHEBI:15377"/>
        <dbReference type="ChEBI" id="CHEBI:15378"/>
        <dbReference type="ChEBI" id="CHEBI:37565"/>
        <dbReference type="ChEBI" id="CHEBI:43474"/>
        <dbReference type="ChEBI" id="CHEBI:58189"/>
    </reaction>
    <physiologicalReaction direction="left-to-right" evidence="12">
        <dbReference type="Rhea" id="RHEA:19670"/>
    </physiologicalReaction>
</comment>
<dbReference type="GO" id="GO:0016020">
    <property type="term" value="C:membrane"/>
    <property type="evidence" value="ECO:0007669"/>
    <property type="project" value="InterPro"/>
</dbReference>
<dbReference type="InterPro" id="IPR001806">
    <property type="entry name" value="Small_GTPase"/>
</dbReference>
<dbReference type="GO" id="GO:0005525">
    <property type="term" value="F:GTP binding"/>
    <property type="evidence" value="ECO:0007669"/>
    <property type="project" value="UniProtKB-KW"/>
</dbReference>
<evidence type="ECO:0000256" key="11">
    <source>
        <dbReference type="ARBA" id="ARBA00046278"/>
    </source>
</evidence>
<sequence length="185" mass="20920">MSSPSKVRRIAVLGFRAVGKSSLTIQFVENHFVDSYYPTIENTFSKVLKYRGQEFTIEVIDTAGQDEYSILNSKHAIGIHGYILVYSITSRSSFEMIKIIRDKILNYTGTEWVPIVVVGNKSDLHMQRQVSTDEGKELATLWNCQGTEASAKHNENIGRIFDLMIAEVEKSNNPTPEDKKDCIIL</sequence>
<dbReference type="GO" id="GO:0007165">
    <property type="term" value="P:signal transduction"/>
    <property type="evidence" value="ECO:0007669"/>
    <property type="project" value="InterPro"/>
</dbReference>
<organism evidence="13 14">
    <name type="scientific">Basidiobolus meristosporus CBS 931.73</name>
    <dbReference type="NCBI Taxonomy" id="1314790"/>
    <lineage>
        <taxon>Eukaryota</taxon>
        <taxon>Fungi</taxon>
        <taxon>Fungi incertae sedis</taxon>
        <taxon>Zoopagomycota</taxon>
        <taxon>Entomophthoromycotina</taxon>
        <taxon>Basidiobolomycetes</taxon>
        <taxon>Basidiobolales</taxon>
        <taxon>Basidiobolaceae</taxon>
        <taxon>Basidiobolus</taxon>
    </lineage>
</organism>
<keyword evidence="7" id="KW-0472">Membrane</keyword>
<keyword evidence="5" id="KW-0460">Magnesium</keyword>
<dbReference type="SMART" id="SM00174">
    <property type="entry name" value="RHO"/>
    <property type="match status" value="1"/>
</dbReference>
<dbReference type="Pfam" id="PF00071">
    <property type="entry name" value="Ras"/>
    <property type="match status" value="1"/>
</dbReference>
<dbReference type="FunFam" id="3.40.50.300:FF:000273">
    <property type="entry name" value="GTP-binding protein Rheb homolog"/>
    <property type="match status" value="1"/>
</dbReference>
<keyword evidence="2" id="KW-0479">Metal-binding</keyword>
<dbReference type="InterPro" id="IPR005225">
    <property type="entry name" value="Small_GTP-bd"/>
</dbReference>
<evidence type="ECO:0000256" key="7">
    <source>
        <dbReference type="ARBA" id="ARBA00023136"/>
    </source>
</evidence>
<evidence type="ECO:0000256" key="2">
    <source>
        <dbReference type="ARBA" id="ARBA00022723"/>
    </source>
</evidence>
<proteinExistence type="inferred from homology"/>